<keyword evidence="4" id="KW-1185">Reference proteome</keyword>
<accession>A0A7V8RVR2</accession>
<evidence type="ECO:0000313" key="3">
    <source>
        <dbReference type="Proteomes" id="UP000037843"/>
    </source>
</evidence>
<gene>
    <name evidence="1" type="ORF">AN908_20295</name>
    <name evidence="2" type="ORF">AN912_29490</name>
</gene>
<comment type="caution">
    <text evidence="1">The sequence shown here is derived from an EMBL/GenBank/DDBJ whole genome shotgun (WGS) entry which is preliminary data.</text>
</comment>
<name>A0A7V8RVR2_9MYCO</name>
<proteinExistence type="predicted"/>
<reference evidence="3 4" key="1">
    <citation type="submission" date="2015-09" db="EMBL/GenBank/DDBJ databases">
        <title>Genome Sequences of Mycobacterium immunogenum Isolates, Recuperated from a Chloraminated Drinking Water Distribution System Simulator Subjected to Episodes of Nitrification.</title>
        <authorList>
            <person name="Gomez-Alvarez V."/>
            <person name="Revetta R.P."/>
        </authorList>
    </citation>
    <scope>NUCLEOTIDE SEQUENCE [LARGE SCALE GENOMIC DNA]</scope>
    <source>
        <strain evidence="1 3">H008</strain>
        <strain evidence="2 4">H076</strain>
    </source>
</reference>
<dbReference type="KEGG" id="miz:BAB75_13295"/>
<sequence>MAANGSATRMFYLEAVGAGPRVRTRRNAAIDEFVAAITPGMQELRRLTDPHLPPLTSRHCHLIVAASIELITEFLADHQPGDLAALTSDLTEVVRLIAIPNHPEQNPPPKG</sequence>
<evidence type="ECO:0000313" key="1">
    <source>
        <dbReference type="EMBL" id="KPG07034.1"/>
    </source>
</evidence>
<dbReference type="EMBL" id="LJFO01000012">
    <property type="protein sequence ID" value="KPG07034.1"/>
    <property type="molecule type" value="Genomic_DNA"/>
</dbReference>
<dbReference type="Proteomes" id="UP000037962">
    <property type="component" value="Unassembled WGS sequence"/>
</dbReference>
<dbReference type="EMBL" id="LJFS01000073">
    <property type="protein sequence ID" value="KPG21278.1"/>
    <property type="molecule type" value="Genomic_DNA"/>
</dbReference>
<protein>
    <recommendedName>
        <fullName evidence="5">TetR family transcriptional regulator</fullName>
    </recommendedName>
</protein>
<dbReference type="AlphaFoldDB" id="A0A7V8RVR2"/>
<organism evidence="1 3">
    <name type="scientific">Mycobacteroides immunogenum</name>
    <dbReference type="NCBI Taxonomy" id="83262"/>
    <lineage>
        <taxon>Bacteria</taxon>
        <taxon>Bacillati</taxon>
        <taxon>Actinomycetota</taxon>
        <taxon>Actinomycetes</taxon>
        <taxon>Mycobacteriales</taxon>
        <taxon>Mycobacteriaceae</taxon>
        <taxon>Mycobacteroides</taxon>
    </lineage>
</organism>
<evidence type="ECO:0000313" key="4">
    <source>
        <dbReference type="Proteomes" id="UP000037962"/>
    </source>
</evidence>
<evidence type="ECO:0008006" key="5">
    <source>
        <dbReference type="Google" id="ProtNLM"/>
    </source>
</evidence>
<dbReference type="Proteomes" id="UP000037843">
    <property type="component" value="Unassembled WGS sequence"/>
</dbReference>
<evidence type="ECO:0000313" key="2">
    <source>
        <dbReference type="EMBL" id="KPG21278.1"/>
    </source>
</evidence>